<sequence>MAHALSKIYTLCVDVYWEDHTSQNALLLLEDHAHLTTGSETRERLLLLSTDSLIVAKTKSLYLKLKARVSLSDIWLASCIHRVTSRKFSTKTSFVIGWPTTNYVVTLSSSETKDKWLCALQWHSVRARQRLIPNHIILNVQLFDSVLTTAVSVDVHSTSESVVQSVIQQNALTGGVSDYQLCVLYDGEEEMYPLIGHELPYCILLHSLRGQRSQHMLSRHQWHSADELRDTDDVNESTAPRFILKNRAAIHTHIHAGSLKHKRKKSLIGWALRKGPVQSEGQTDLQPASNKLFGQSLASVCHDGKLPKPIMDLLCMLYREGPETLGIFRRSANAKSCRILKEKLNFGHRVSLRGESVFVAASLLTEFLRKLPGSVLGCELYEDWMNVMEADDQQSRCSSVKRVLAKLPQVNRTLLCYVFGVLHHIHTHSDVNQMTASNLALCIAPNMLWRATTSNPEPESQSTLEVAALVRFLIENAPSIFGDEAEDVFSTSLNTAQENNDLTADASLPLHSSSEETDLDFLPSPLLSLDLEPFLPLSTLSLSGNRKLRPFKVATETTDGVYSCGTLDLASTQPISLGEFGQSRDRCLSEPSMSFDATSPPQAPPHPPVIRQSSCDNAVMENKIGQSQSPVLQGRSRGAGKGRYAFWKSPQFPARFRHPAQRLASVSSLSSTATSSLSSLDSFEYIPSPSDDKPRPFLFGTSARLRPLTPEMPRKLWKMAFTYDEVKDGNGNGDGERDEEKEGGVKFLDVNFEDECKAKDGRKGEEEGEMKEDRSGVMEERDGGMRAEEHETPRHDEGVSRHMLLDNESRDLGITHTLTHTHACPVHTRHTRALHTHSLTLPTRRVKTSRMKITLFPSVGRRMFKQSGRVTMETGGEAVTMAQVKVPQTLFYNQDVNLVLQSEGRRRKISDADDVCTCNDVCVSKATEDDASRELSINTTDNGSSPSDAKTGVRSETDVSQTVSNISGSKSVNQSTSDVSQSEHRVSVSASASTDHMISINVNDSIHSDPGNSDSAPATSDYTVSISNTGCDSDSTRVSQSASASISHTAFLR</sequence>
<organism evidence="1 2">
    <name type="scientific">Pangasianodon gigas</name>
    <name type="common">Mekong giant catfish</name>
    <name type="synonym">Pangasius gigas</name>
    <dbReference type="NCBI Taxonomy" id="30993"/>
    <lineage>
        <taxon>Eukaryota</taxon>
        <taxon>Metazoa</taxon>
        <taxon>Chordata</taxon>
        <taxon>Craniata</taxon>
        <taxon>Vertebrata</taxon>
        <taxon>Euteleostomi</taxon>
        <taxon>Actinopterygii</taxon>
        <taxon>Neopterygii</taxon>
        <taxon>Teleostei</taxon>
        <taxon>Ostariophysi</taxon>
        <taxon>Siluriformes</taxon>
        <taxon>Pangasiidae</taxon>
        <taxon>Pangasianodon</taxon>
    </lineage>
</organism>
<proteinExistence type="predicted"/>
<evidence type="ECO:0000313" key="1">
    <source>
        <dbReference type="EMBL" id="MCI4394746.1"/>
    </source>
</evidence>
<keyword evidence="2" id="KW-1185">Reference proteome</keyword>
<evidence type="ECO:0000313" key="2">
    <source>
        <dbReference type="Proteomes" id="UP000829447"/>
    </source>
</evidence>
<protein>
    <submittedName>
        <fullName evidence="1">Uncharacterized protein</fullName>
    </submittedName>
</protein>
<dbReference type="EMBL" id="CM040480">
    <property type="protein sequence ID" value="MCI4394746.1"/>
    <property type="molecule type" value="Genomic_DNA"/>
</dbReference>
<dbReference type="Proteomes" id="UP000829447">
    <property type="component" value="Linkage Group LG27"/>
</dbReference>
<accession>A0ACC5XV11</accession>
<comment type="caution">
    <text evidence="1">The sequence shown here is derived from an EMBL/GenBank/DDBJ whole genome shotgun (WGS) entry which is preliminary data.</text>
</comment>
<name>A0ACC5XV11_PANGG</name>
<gene>
    <name evidence="1" type="ORF">PGIGA_G00172200</name>
</gene>
<reference evidence="1 2" key="1">
    <citation type="journal article" date="2022" name="bioRxiv">
        <title>An ancient truncated duplication of the anti-Mullerian hormone receptor type 2 gene is a potential conserved master sex determinant in the Pangasiidae catfish family.</title>
        <authorList>
            <person name="Wen M."/>
            <person name="Pan Q."/>
            <person name="Jouanno E."/>
            <person name="Montfort J."/>
            <person name="Zahm M."/>
            <person name="Cabau C."/>
            <person name="Klopp C."/>
            <person name="Iampietro C."/>
            <person name="Roques C."/>
            <person name="Bouchez O."/>
            <person name="Castinel A."/>
            <person name="Donnadieu C."/>
            <person name="Parrinello H."/>
            <person name="Poncet C."/>
            <person name="Belmonte E."/>
            <person name="Gautier V."/>
            <person name="Avarre J.-C."/>
            <person name="Dugue R."/>
            <person name="Gustiano R."/>
            <person name="Ha T.T.T."/>
            <person name="Campet M."/>
            <person name="Sriphairoj K."/>
            <person name="Ribolli J."/>
            <person name="de Almeida F.L."/>
            <person name="Desvignes T."/>
            <person name="Postlethwait J.H."/>
            <person name="Bucao C.F."/>
            <person name="Robinson-Rechavi M."/>
            <person name="Bobe J."/>
            <person name="Herpin A."/>
            <person name="Guiguen Y."/>
        </authorList>
    </citation>
    <scope>NUCLEOTIDE SEQUENCE [LARGE SCALE GENOMIC DNA]</scope>
    <source>
        <strain evidence="1">YG-Dec2019</strain>
    </source>
</reference>